<feature type="compositionally biased region" description="Polar residues" evidence="1">
    <location>
        <begin position="364"/>
        <end position="384"/>
    </location>
</feature>
<keyword evidence="2" id="KW-0732">Signal</keyword>
<protein>
    <submittedName>
        <fullName evidence="4">Alpha/beta hydrolase family protein</fullName>
    </submittedName>
</protein>
<dbReference type="Gene3D" id="3.40.50.1820">
    <property type="entry name" value="alpha/beta hydrolase"/>
    <property type="match status" value="1"/>
</dbReference>
<dbReference type="InterPro" id="IPR029058">
    <property type="entry name" value="AB_hydrolase_fold"/>
</dbReference>
<dbReference type="GO" id="GO:0016787">
    <property type="term" value="F:hydrolase activity"/>
    <property type="evidence" value="ECO:0007669"/>
    <property type="project" value="UniProtKB-KW"/>
</dbReference>
<feature type="region of interest" description="Disordered" evidence="1">
    <location>
        <begin position="355"/>
        <end position="416"/>
    </location>
</feature>
<evidence type="ECO:0000313" key="4">
    <source>
        <dbReference type="EMBL" id="POM85453.1"/>
    </source>
</evidence>
<dbReference type="Proteomes" id="UP000236928">
    <property type="component" value="Unassembled WGS sequence"/>
</dbReference>
<sequence length="416" mass="47430">MWLFKYIFTTLSFAYVGIFTVHGEEQKVIPDHFYFEEGSKIQLSRGIVNYQLHKENDDGPISVCLHCFMGTISDCSSISKNLAKNGYRALRLDFYGHGLSQYKNFGQYSVDDYVDQTMELLEKLNLYNVTAISEEELHSSSFEPKLYVIGTSLGGFVAMKMAIRFSKHIKKLVLDAPPGLLKKKVAPYLQYSIINYPLQLLANIYSPVWGCYQFMDPPSENLSSPKLDFRAKHYCKQILLTSLQLFLGINLWNNQQIYQEFSKVDVPTLFFWGAEDRLCPLSSAITVLNEYAPNAKIIVYENCKHRCSKYCKERFVEDTIKYFNNELDQELVSTSQYYNSVYHIVNSSEKRSLPSIRGTKTETLEPNSTSEDTCLTNTSGSQEIAVQLASSTEDSTDTGSSMSESEDLDDLCKTKN</sequence>
<dbReference type="GO" id="GO:0016020">
    <property type="term" value="C:membrane"/>
    <property type="evidence" value="ECO:0007669"/>
    <property type="project" value="TreeGrafter"/>
</dbReference>
<evidence type="ECO:0000256" key="1">
    <source>
        <dbReference type="SAM" id="MobiDB-lite"/>
    </source>
</evidence>
<reference evidence="4 5" key="1">
    <citation type="submission" date="2014-04" db="EMBL/GenBank/DDBJ databases">
        <title>Comparative Genomics of Cryptosporidium Species.</title>
        <authorList>
            <person name="Silva J.C."/>
            <person name="Su Q."/>
            <person name="Chalmers R."/>
            <person name="Chibucos M.C."/>
            <person name="Elwin K."/>
            <person name="Godinez A."/>
            <person name="Guo F."/>
            <person name="Huynh K."/>
            <person name="Orvis J."/>
            <person name="Ott S."/>
            <person name="Sadzewicz L."/>
            <person name="Sengamalay N."/>
            <person name="Shetty A."/>
            <person name="Sun M."/>
            <person name="Tallon L."/>
            <person name="Xiao L."/>
            <person name="Zhang H."/>
            <person name="Fraser C.M."/>
            <person name="Zhu G."/>
            <person name="Kissinger J."/>
            <person name="Widmer G."/>
        </authorList>
    </citation>
    <scope>NUCLEOTIDE SEQUENCE [LARGE SCALE GENOMIC DNA]</scope>
    <source>
        <strain evidence="4 5">UKMEL1</strain>
    </source>
</reference>
<keyword evidence="4" id="KW-0378">Hydrolase</keyword>
<dbReference type="SUPFAM" id="SSF53474">
    <property type="entry name" value="alpha/beta-Hydrolases"/>
    <property type="match status" value="1"/>
</dbReference>
<gene>
    <name evidence="4" type="ORF">CmeUKMEL1_17495</name>
</gene>
<dbReference type="InterPro" id="IPR022742">
    <property type="entry name" value="Hydrolase_4"/>
</dbReference>
<dbReference type="OrthoDB" id="408373at2759"/>
<dbReference type="VEuPathDB" id="CryptoDB:CmeUKMEL1_17495"/>
<feature type="chain" id="PRO_5015120812" evidence="2">
    <location>
        <begin position="24"/>
        <end position="416"/>
    </location>
</feature>
<dbReference type="AlphaFoldDB" id="A0A2P4Z5W9"/>
<evidence type="ECO:0000313" key="5">
    <source>
        <dbReference type="Proteomes" id="UP000236928"/>
    </source>
</evidence>
<evidence type="ECO:0000259" key="3">
    <source>
        <dbReference type="Pfam" id="PF12146"/>
    </source>
</evidence>
<dbReference type="EMBL" id="JIBK01000051">
    <property type="protein sequence ID" value="POM85453.1"/>
    <property type="molecule type" value="Genomic_DNA"/>
</dbReference>
<evidence type="ECO:0000256" key="2">
    <source>
        <dbReference type="SAM" id="SignalP"/>
    </source>
</evidence>
<name>A0A2P4Z5W9_9CRYT</name>
<accession>A0A2P4Z5W9</accession>
<dbReference type="PANTHER" id="PTHR43798">
    <property type="entry name" value="MONOACYLGLYCEROL LIPASE"/>
    <property type="match status" value="1"/>
</dbReference>
<feature type="compositionally biased region" description="Low complexity" evidence="1">
    <location>
        <begin position="390"/>
        <end position="403"/>
    </location>
</feature>
<feature type="signal peptide" evidence="2">
    <location>
        <begin position="1"/>
        <end position="23"/>
    </location>
</feature>
<dbReference type="Pfam" id="PF12146">
    <property type="entry name" value="Hydrolase_4"/>
    <property type="match status" value="1"/>
</dbReference>
<dbReference type="InterPro" id="IPR050266">
    <property type="entry name" value="AB_hydrolase_sf"/>
</dbReference>
<organism evidence="4 5">
    <name type="scientific">Cryptosporidium meleagridis</name>
    <dbReference type="NCBI Taxonomy" id="93969"/>
    <lineage>
        <taxon>Eukaryota</taxon>
        <taxon>Sar</taxon>
        <taxon>Alveolata</taxon>
        <taxon>Apicomplexa</taxon>
        <taxon>Conoidasida</taxon>
        <taxon>Coccidia</taxon>
        <taxon>Eucoccidiorida</taxon>
        <taxon>Eimeriorina</taxon>
        <taxon>Cryptosporidiidae</taxon>
        <taxon>Cryptosporidium</taxon>
    </lineage>
</organism>
<comment type="caution">
    <text evidence="4">The sequence shown here is derived from an EMBL/GenBank/DDBJ whole genome shotgun (WGS) entry which is preliminary data.</text>
</comment>
<dbReference type="PANTHER" id="PTHR43798:SF33">
    <property type="entry name" value="HYDROLASE, PUTATIVE (AFU_ORTHOLOGUE AFUA_2G14860)-RELATED"/>
    <property type="match status" value="1"/>
</dbReference>
<proteinExistence type="predicted"/>
<keyword evidence="5" id="KW-1185">Reference proteome</keyword>
<feature type="domain" description="Serine aminopeptidase S33" evidence="3">
    <location>
        <begin position="64"/>
        <end position="306"/>
    </location>
</feature>